<dbReference type="Pfam" id="PF00834">
    <property type="entry name" value="Ribul_P_3_epim"/>
    <property type="match status" value="1"/>
</dbReference>
<dbReference type="Gene3D" id="3.20.20.70">
    <property type="entry name" value="Aldolase class I"/>
    <property type="match status" value="1"/>
</dbReference>
<feature type="non-terminal residue" evidence="3">
    <location>
        <position position="78"/>
    </location>
</feature>
<reference evidence="4" key="1">
    <citation type="submission" date="2017-09" db="EMBL/GenBank/DDBJ databases">
        <title>Depth-based differentiation of microbial function through sediment-hosted aquifers and enrichment of novel symbionts in the deep terrestrial subsurface.</title>
        <authorList>
            <person name="Probst A.J."/>
            <person name="Ladd B."/>
            <person name="Jarett J.K."/>
            <person name="Geller-Mcgrath D.E."/>
            <person name="Sieber C.M.K."/>
            <person name="Emerson J.B."/>
            <person name="Anantharaman K."/>
            <person name="Thomas B.C."/>
            <person name="Malmstrom R."/>
            <person name="Stieglmeier M."/>
            <person name="Klingl A."/>
            <person name="Woyke T."/>
            <person name="Ryan C.M."/>
            <person name="Banfield J.F."/>
        </authorList>
    </citation>
    <scope>NUCLEOTIDE SEQUENCE [LARGE SCALE GENOMIC DNA]</scope>
</reference>
<dbReference type="Proteomes" id="UP000228781">
    <property type="component" value="Unassembled WGS sequence"/>
</dbReference>
<dbReference type="InterPro" id="IPR000056">
    <property type="entry name" value="Ribul_P_3_epim-like"/>
</dbReference>
<comment type="caution">
    <text evidence="3">The sequence shown here is derived from an EMBL/GenBank/DDBJ whole genome shotgun (WGS) entry which is preliminary data.</text>
</comment>
<dbReference type="GO" id="GO:0005975">
    <property type="term" value="P:carbohydrate metabolic process"/>
    <property type="evidence" value="ECO:0007669"/>
    <property type="project" value="InterPro"/>
</dbReference>
<dbReference type="GO" id="GO:0016857">
    <property type="term" value="F:racemase and epimerase activity, acting on carbohydrates and derivatives"/>
    <property type="evidence" value="ECO:0007669"/>
    <property type="project" value="InterPro"/>
</dbReference>
<evidence type="ECO:0000313" key="4">
    <source>
        <dbReference type="Proteomes" id="UP000228781"/>
    </source>
</evidence>
<organism evidence="3 4">
    <name type="scientific">candidate division WWE3 bacterium CG_4_9_14_0_2_um_filter_48_10</name>
    <dbReference type="NCBI Taxonomy" id="1975078"/>
    <lineage>
        <taxon>Bacteria</taxon>
        <taxon>Katanobacteria</taxon>
    </lineage>
</organism>
<dbReference type="EMBL" id="PFSK01000017">
    <property type="protein sequence ID" value="PJC22874.1"/>
    <property type="molecule type" value="Genomic_DNA"/>
</dbReference>
<dbReference type="InterPro" id="IPR013785">
    <property type="entry name" value="Aldolase_TIM"/>
</dbReference>
<dbReference type="GO" id="GO:0046872">
    <property type="term" value="F:metal ion binding"/>
    <property type="evidence" value="ECO:0007669"/>
    <property type="project" value="UniProtKB-KW"/>
</dbReference>
<name>A0A2M8EJG4_UNCKA</name>
<dbReference type="AlphaFoldDB" id="A0A2M8EJG4"/>
<dbReference type="InterPro" id="IPR011060">
    <property type="entry name" value="RibuloseP-bd_barrel"/>
</dbReference>
<evidence type="ECO:0000313" key="3">
    <source>
        <dbReference type="EMBL" id="PJC22874.1"/>
    </source>
</evidence>
<evidence type="ECO:0000256" key="2">
    <source>
        <dbReference type="ARBA" id="ARBA00023235"/>
    </source>
</evidence>
<protein>
    <submittedName>
        <fullName evidence="3">Uncharacterized protein</fullName>
    </submittedName>
</protein>
<keyword evidence="2" id="KW-0413">Isomerase</keyword>
<gene>
    <name evidence="3" type="ORF">CO059_01495</name>
</gene>
<sequence length="78" mass="9169">MIEVIPTVLVKSQEEFEKRLRLVEPYVERVQWDIIDGVFVENTAFSDVFVLKDLDTKLAIEADLMVADPQNWIERFLN</sequence>
<dbReference type="SUPFAM" id="SSF51366">
    <property type="entry name" value="Ribulose-phoshate binding barrel"/>
    <property type="match status" value="1"/>
</dbReference>
<evidence type="ECO:0000256" key="1">
    <source>
        <dbReference type="ARBA" id="ARBA00022723"/>
    </source>
</evidence>
<keyword evidence="1" id="KW-0479">Metal-binding</keyword>
<proteinExistence type="predicted"/>
<accession>A0A2M8EJG4</accession>